<dbReference type="InterPro" id="IPR038770">
    <property type="entry name" value="Na+/solute_symporter_sf"/>
</dbReference>
<gene>
    <name evidence="8" type="ORF">PECAL_4P09780</name>
</gene>
<evidence type="ECO:0000256" key="6">
    <source>
        <dbReference type="SAM" id="Phobius"/>
    </source>
</evidence>
<dbReference type="GO" id="GO:0015297">
    <property type="term" value="F:antiporter activity"/>
    <property type="evidence" value="ECO:0007669"/>
    <property type="project" value="InterPro"/>
</dbReference>
<dbReference type="InterPro" id="IPR006153">
    <property type="entry name" value="Cation/H_exchanger_TM"/>
</dbReference>
<accession>A0A8J2SNN5</accession>
<dbReference type="GO" id="GO:0016020">
    <property type="term" value="C:membrane"/>
    <property type="evidence" value="ECO:0007669"/>
    <property type="project" value="UniProtKB-SubCell"/>
</dbReference>
<feature type="transmembrane region" description="Helical" evidence="6">
    <location>
        <begin position="227"/>
        <end position="248"/>
    </location>
</feature>
<evidence type="ECO:0000256" key="1">
    <source>
        <dbReference type="ARBA" id="ARBA00004141"/>
    </source>
</evidence>
<name>A0A8J2SNN5_9STRA</name>
<dbReference type="AlphaFoldDB" id="A0A8J2SNN5"/>
<sequence length="306" mass="32785">MGSMEARGAEQLEAGSPRRAEPASRLTMEAKSGEGSPRRAEPESPRRHSPRRHSPWGFAKALGVRDHEARFVPYDPWLGAAVGARGPRRAERARVRRRVPDAAGARRPARAARGPGLGHLLRLAVRVGDGPRARVAGLPPLAGQLLGGALARNSRAFRGAALTHAYKATIRAAGLGTIMTRSGLELDVGAIRRAGRVAARLTVLPGVSEALAVALFARWVFELPFVLALALGFILAAVSPAVVLVYVFEPDRLELVDNERWLRGDWRSVTLVRTRDDWEPAPAPPRAARVAATAAARRSAAPPASM</sequence>
<keyword evidence="9" id="KW-1185">Reference proteome</keyword>
<dbReference type="EMBL" id="CAKKNE010000004">
    <property type="protein sequence ID" value="CAH0373743.1"/>
    <property type="molecule type" value="Genomic_DNA"/>
</dbReference>
<evidence type="ECO:0000256" key="2">
    <source>
        <dbReference type="ARBA" id="ARBA00022692"/>
    </source>
</evidence>
<evidence type="ECO:0000256" key="4">
    <source>
        <dbReference type="ARBA" id="ARBA00023136"/>
    </source>
</evidence>
<dbReference type="Gene3D" id="1.20.1530.20">
    <property type="match status" value="1"/>
</dbReference>
<keyword evidence="4 6" id="KW-0472">Membrane</keyword>
<keyword evidence="3 6" id="KW-1133">Transmembrane helix</keyword>
<feature type="domain" description="Cation/H+ exchanger transmembrane" evidence="7">
    <location>
        <begin position="134"/>
        <end position="245"/>
    </location>
</feature>
<keyword evidence="2 6" id="KW-0812">Transmembrane</keyword>
<feature type="compositionally biased region" description="Low complexity" evidence="5">
    <location>
        <begin position="101"/>
        <end position="111"/>
    </location>
</feature>
<feature type="transmembrane region" description="Helical" evidence="6">
    <location>
        <begin position="201"/>
        <end position="221"/>
    </location>
</feature>
<feature type="region of interest" description="Disordered" evidence="5">
    <location>
        <begin position="85"/>
        <end position="111"/>
    </location>
</feature>
<dbReference type="PANTHER" id="PTHR31102:SF1">
    <property type="entry name" value="CATION_H+ EXCHANGER DOMAIN-CONTAINING PROTEIN"/>
    <property type="match status" value="1"/>
</dbReference>
<dbReference type="Proteomes" id="UP000789595">
    <property type="component" value="Unassembled WGS sequence"/>
</dbReference>
<proteinExistence type="predicted"/>
<evidence type="ECO:0000313" key="9">
    <source>
        <dbReference type="Proteomes" id="UP000789595"/>
    </source>
</evidence>
<evidence type="ECO:0000313" key="8">
    <source>
        <dbReference type="EMBL" id="CAH0373743.1"/>
    </source>
</evidence>
<dbReference type="PANTHER" id="PTHR31102">
    <property type="match status" value="1"/>
</dbReference>
<feature type="compositionally biased region" description="Basic and acidic residues" evidence="5">
    <location>
        <begin position="36"/>
        <end position="46"/>
    </location>
</feature>
<organism evidence="8 9">
    <name type="scientific">Pelagomonas calceolata</name>
    <dbReference type="NCBI Taxonomy" id="35677"/>
    <lineage>
        <taxon>Eukaryota</taxon>
        <taxon>Sar</taxon>
        <taxon>Stramenopiles</taxon>
        <taxon>Ochrophyta</taxon>
        <taxon>Pelagophyceae</taxon>
        <taxon>Pelagomonadales</taxon>
        <taxon>Pelagomonadaceae</taxon>
        <taxon>Pelagomonas</taxon>
    </lineage>
</organism>
<feature type="region of interest" description="Disordered" evidence="5">
    <location>
        <begin position="1"/>
        <end position="56"/>
    </location>
</feature>
<dbReference type="Pfam" id="PF00999">
    <property type="entry name" value="Na_H_Exchanger"/>
    <property type="match status" value="1"/>
</dbReference>
<comment type="subcellular location">
    <subcellularLocation>
        <location evidence="1">Membrane</location>
        <topology evidence="1">Multi-pass membrane protein</topology>
    </subcellularLocation>
</comment>
<dbReference type="OrthoDB" id="423807at2759"/>
<dbReference type="InterPro" id="IPR051843">
    <property type="entry name" value="CPA1_transporter"/>
</dbReference>
<evidence type="ECO:0000256" key="5">
    <source>
        <dbReference type="SAM" id="MobiDB-lite"/>
    </source>
</evidence>
<evidence type="ECO:0000256" key="3">
    <source>
        <dbReference type="ARBA" id="ARBA00022989"/>
    </source>
</evidence>
<evidence type="ECO:0000259" key="7">
    <source>
        <dbReference type="Pfam" id="PF00999"/>
    </source>
</evidence>
<dbReference type="GO" id="GO:1902600">
    <property type="term" value="P:proton transmembrane transport"/>
    <property type="evidence" value="ECO:0007669"/>
    <property type="project" value="InterPro"/>
</dbReference>
<comment type="caution">
    <text evidence="8">The sequence shown here is derived from an EMBL/GenBank/DDBJ whole genome shotgun (WGS) entry which is preliminary data.</text>
</comment>
<protein>
    <recommendedName>
        <fullName evidence="7">Cation/H+ exchanger transmembrane domain-containing protein</fullName>
    </recommendedName>
</protein>
<reference evidence="8" key="1">
    <citation type="submission" date="2021-11" db="EMBL/GenBank/DDBJ databases">
        <authorList>
            <consortium name="Genoscope - CEA"/>
            <person name="William W."/>
        </authorList>
    </citation>
    <scope>NUCLEOTIDE SEQUENCE</scope>
</reference>